<evidence type="ECO:0000256" key="15">
    <source>
        <dbReference type="ARBA" id="ARBA00083186"/>
    </source>
</evidence>
<dbReference type="EC" id="3.6.1.66" evidence="11"/>
<gene>
    <name evidence="17" type="ORF">S12H4_47577</name>
</gene>
<evidence type="ECO:0000256" key="12">
    <source>
        <dbReference type="ARBA" id="ARBA00071289"/>
    </source>
</evidence>
<sequence length="163" mass="17994">MKWLVATRNRDKFGEIQAIFADLPVDLLDLEDFPGIRTVKESGTTLRANALLKARSVHRETGLPVIADDTGLEVNALDGVPGVYAARFAGPRATYRQNMEKLLAAMEHVPDYQRTARFRTCAAYVNDTHELVAAGVVEGFITREPLGDNGFGYDPVFRVKGTK</sequence>
<dbReference type="FunFam" id="3.90.950.10:FF:000001">
    <property type="entry name" value="dITP/XTP pyrophosphatase"/>
    <property type="match status" value="1"/>
</dbReference>
<dbReference type="CDD" id="cd00515">
    <property type="entry name" value="HAM1"/>
    <property type="match status" value="1"/>
</dbReference>
<dbReference type="GO" id="GO:0009117">
    <property type="term" value="P:nucleotide metabolic process"/>
    <property type="evidence" value="ECO:0007669"/>
    <property type="project" value="UniProtKB-KW"/>
</dbReference>
<dbReference type="EMBL" id="BARW01029639">
    <property type="protein sequence ID" value="GAJ11669.1"/>
    <property type="molecule type" value="Genomic_DNA"/>
</dbReference>
<evidence type="ECO:0000256" key="2">
    <source>
        <dbReference type="ARBA" id="ARBA00008023"/>
    </source>
</evidence>
<feature type="non-terminal residue" evidence="17">
    <location>
        <position position="163"/>
    </location>
</feature>
<evidence type="ECO:0000256" key="8">
    <source>
        <dbReference type="ARBA" id="ARBA00023080"/>
    </source>
</evidence>
<comment type="catalytic activity">
    <reaction evidence="9">
        <text>dITP + H2O = dIMP + diphosphate + H(+)</text>
        <dbReference type="Rhea" id="RHEA:28342"/>
        <dbReference type="ChEBI" id="CHEBI:15377"/>
        <dbReference type="ChEBI" id="CHEBI:15378"/>
        <dbReference type="ChEBI" id="CHEBI:33019"/>
        <dbReference type="ChEBI" id="CHEBI:61194"/>
        <dbReference type="ChEBI" id="CHEBI:61382"/>
        <dbReference type="EC" id="3.6.1.66"/>
    </reaction>
</comment>
<keyword evidence="6" id="KW-0378">Hydrolase</keyword>
<dbReference type="PANTHER" id="PTHR11067">
    <property type="entry name" value="INOSINE TRIPHOSPHATE PYROPHOSPHATASE/HAM1 PROTEIN"/>
    <property type="match status" value="1"/>
</dbReference>
<comment type="caution">
    <text evidence="17">The sequence shown here is derived from an EMBL/GenBank/DDBJ whole genome shotgun (WGS) entry which is preliminary data.</text>
</comment>
<protein>
    <recommendedName>
        <fullName evidence="12">dITP/XTP pyrophosphatase</fullName>
        <ecNumber evidence="11">3.6.1.66</ecNumber>
    </recommendedName>
    <alternativeName>
        <fullName evidence="13">Non-canonical purine NTP pyrophosphatase</fullName>
    </alternativeName>
    <alternativeName>
        <fullName evidence="14">Non-standard purine NTP pyrophosphatase</fullName>
    </alternativeName>
    <alternativeName>
        <fullName evidence="16">Nucleoside-triphosphate diphosphatase</fullName>
    </alternativeName>
    <alternativeName>
        <fullName evidence="15">Nucleoside-triphosphate pyrophosphatase</fullName>
    </alternativeName>
</protein>
<evidence type="ECO:0000256" key="16">
    <source>
        <dbReference type="ARBA" id="ARBA00083635"/>
    </source>
</evidence>
<evidence type="ECO:0000256" key="1">
    <source>
        <dbReference type="ARBA" id="ARBA00001946"/>
    </source>
</evidence>
<comment type="similarity">
    <text evidence="2">Belongs to the HAM1 NTPase family.</text>
</comment>
<proteinExistence type="inferred from homology"/>
<evidence type="ECO:0000256" key="7">
    <source>
        <dbReference type="ARBA" id="ARBA00022842"/>
    </source>
</evidence>
<dbReference type="GO" id="GO:0005829">
    <property type="term" value="C:cytosol"/>
    <property type="evidence" value="ECO:0007669"/>
    <property type="project" value="TreeGrafter"/>
</dbReference>
<evidence type="ECO:0000256" key="4">
    <source>
        <dbReference type="ARBA" id="ARBA00022723"/>
    </source>
</evidence>
<evidence type="ECO:0000256" key="13">
    <source>
        <dbReference type="ARBA" id="ARBA00075987"/>
    </source>
</evidence>
<dbReference type="Gene3D" id="3.90.950.10">
    <property type="match status" value="1"/>
</dbReference>
<keyword evidence="7" id="KW-0460">Magnesium</keyword>
<reference evidence="17" key="1">
    <citation type="journal article" date="2014" name="Front. Microbiol.">
        <title>High frequency of phylogenetically diverse reductive dehalogenase-homologous genes in deep subseafloor sedimentary metagenomes.</title>
        <authorList>
            <person name="Kawai M."/>
            <person name="Futagami T."/>
            <person name="Toyoda A."/>
            <person name="Takaki Y."/>
            <person name="Nishi S."/>
            <person name="Hori S."/>
            <person name="Arai W."/>
            <person name="Tsubouchi T."/>
            <person name="Morono Y."/>
            <person name="Uchiyama I."/>
            <person name="Ito T."/>
            <person name="Fujiyama A."/>
            <person name="Inagaki F."/>
            <person name="Takami H."/>
        </authorList>
    </citation>
    <scope>NUCLEOTIDE SEQUENCE</scope>
    <source>
        <strain evidence="17">Expedition CK06-06</strain>
    </source>
</reference>
<dbReference type="GO" id="GO:0046872">
    <property type="term" value="F:metal ion binding"/>
    <property type="evidence" value="ECO:0007669"/>
    <property type="project" value="UniProtKB-KW"/>
</dbReference>
<dbReference type="SUPFAM" id="SSF52972">
    <property type="entry name" value="ITPase-like"/>
    <property type="match status" value="1"/>
</dbReference>
<evidence type="ECO:0000256" key="3">
    <source>
        <dbReference type="ARBA" id="ARBA00011738"/>
    </source>
</evidence>
<dbReference type="Pfam" id="PF01725">
    <property type="entry name" value="Ham1p_like"/>
    <property type="match status" value="1"/>
</dbReference>
<comment type="catalytic activity">
    <reaction evidence="10">
        <text>XTP + H2O = XMP + diphosphate + H(+)</text>
        <dbReference type="Rhea" id="RHEA:28610"/>
        <dbReference type="ChEBI" id="CHEBI:15377"/>
        <dbReference type="ChEBI" id="CHEBI:15378"/>
        <dbReference type="ChEBI" id="CHEBI:33019"/>
        <dbReference type="ChEBI" id="CHEBI:57464"/>
        <dbReference type="ChEBI" id="CHEBI:61314"/>
        <dbReference type="EC" id="3.6.1.66"/>
    </reaction>
</comment>
<comment type="subunit">
    <text evidence="3">Homodimer.</text>
</comment>
<dbReference type="InterPro" id="IPR002637">
    <property type="entry name" value="RdgB/HAM1"/>
</dbReference>
<evidence type="ECO:0000256" key="6">
    <source>
        <dbReference type="ARBA" id="ARBA00022801"/>
    </source>
</evidence>
<keyword evidence="4" id="KW-0479">Metal-binding</keyword>
<dbReference type="GO" id="GO:0036220">
    <property type="term" value="F:ITP diphosphatase activity"/>
    <property type="evidence" value="ECO:0007669"/>
    <property type="project" value="UniProtKB-EC"/>
</dbReference>
<keyword evidence="5" id="KW-0547">Nucleotide-binding</keyword>
<name>X1U2C6_9ZZZZ</name>
<dbReference type="AlphaFoldDB" id="X1U2C6"/>
<dbReference type="GO" id="GO:0036222">
    <property type="term" value="F:XTP diphosphatase activity"/>
    <property type="evidence" value="ECO:0007669"/>
    <property type="project" value="UniProtKB-ARBA"/>
</dbReference>
<evidence type="ECO:0000256" key="11">
    <source>
        <dbReference type="ARBA" id="ARBA00066468"/>
    </source>
</evidence>
<dbReference type="InterPro" id="IPR029001">
    <property type="entry name" value="ITPase-like_fam"/>
</dbReference>
<organism evidence="17">
    <name type="scientific">marine sediment metagenome</name>
    <dbReference type="NCBI Taxonomy" id="412755"/>
    <lineage>
        <taxon>unclassified sequences</taxon>
        <taxon>metagenomes</taxon>
        <taxon>ecological metagenomes</taxon>
    </lineage>
</organism>
<evidence type="ECO:0000256" key="9">
    <source>
        <dbReference type="ARBA" id="ARBA00051875"/>
    </source>
</evidence>
<comment type="cofactor">
    <cofactor evidence="1">
        <name>Mg(2+)</name>
        <dbReference type="ChEBI" id="CHEBI:18420"/>
    </cofactor>
</comment>
<dbReference type="GO" id="GO:0009146">
    <property type="term" value="P:purine nucleoside triphosphate catabolic process"/>
    <property type="evidence" value="ECO:0007669"/>
    <property type="project" value="UniProtKB-ARBA"/>
</dbReference>
<evidence type="ECO:0000256" key="5">
    <source>
        <dbReference type="ARBA" id="ARBA00022741"/>
    </source>
</evidence>
<dbReference type="GO" id="GO:0035870">
    <property type="term" value="F:dITP diphosphatase activity"/>
    <property type="evidence" value="ECO:0007669"/>
    <property type="project" value="UniProtKB-ARBA"/>
</dbReference>
<keyword evidence="8" id="KW-0546">Nucleotide metabolism</keyword>
<dbReference type="GO" id="GO:0000166">
    <property type="term" value="F:nucleotide binding"/>
    <property type="evidence" value="ECO:0007669"/>
    <property type="project" value="UniProtKB-KW"/>
</dbReference>
<dbReference type="PANTHER" id="PTHR11067:SF9">
    <property type="entry name" value="INOSINE TRIPHOSPHATE PYROPHOSPHATASE"/>
    <property type="match status" value="1"/>
</dbReference>
<evidence type="ECO:0000256" key="10">
    <source>
        <dbReference type="ARBA" id="ARBA00052017"/>
    </source>
</evidence>
<accession>X1U2C6</accession>
<evidence type="ECO:0000313" key="17">
    <source>
        <dbReference type="EMBL" id="GAJ11669.1"/>
    </source>
</evidence>
<evidence type="ECO:0000256" key="14">
    <source>
        <dbReference type="ARBA" id="ARBA00078805"/>
    </source>
</evidence>